<reference evidence="4 5" key="1">
    <citation type="submission" date="2019-08" db="EMBL/GenBank/DDBJ databases">
        <title>Draft genome sequences of two oriental melons (Cucumis melo L. var makuwa).</title>
        <authorList>
            <person name="Kwon S.-Y."/>
        </authorList>
    </citation>
    <scope>NUCLEOTIDE SEQUENCE [LARGE SCALE GENOMIC DNA]</scope>
    <source>
        <strain evidence="5">cv. Chang Bougi</strain>
        <strain evidence="4">cv. SW 3</strain>
        <tissue evidence="2">Leaf</tissue>
    </source>
</reference>
<name>A0A5A7UZL5_CUCMM</name>
<organism evidence="2 4">
    <name type="scientific">Cucumis melo var. makuwa</name>
    <name type="common">Oriental melon</name>
    <dbReference type="NCBI Taxonomy" id="1194695"/>
    <lineage>
        <taxon>Eukaryota</taxon>
        <taxon>Viridiplantae</taxon>
        <taxon>Streptophyta</taxon>
        <taxon>Embryophyta</taxon>
        <taxon>Tracheophyta</taxon>
        <taxon>Spermatophyta</taxon>
        <taxon>Magnoliopsida</taxon>
        <taxon>eudicotyledons</taxon>
        <taxon>Gunneridae</taxon>
        <taxon>Pentapetalae</taxon>
        <taxon>rosids</taxon>
        <taxon>fabids</taxon>
        <taxon>Cucurbitales</taxon>
        <taxon>Cucurbitaceae</taxon>
        <taxon>Benincaseae</taxon>
        <taxon>Cucumis</taxon>
    </lineage>
</organism>
<feature type="region of interest" description="Disordered" evidence="1">
    <location>
        <begin position="1"/>
        <end position="37"/>
    </location>
</feature>
<dbReference type="AlphaFoldDB" id="A0A5A7UZL5"/>
<gene>
    <name evidence="3" type="ORF">E5676_scaffold692G00840</name>
    <name evidence="2" type="ORF">E6C27_scaffold749G00820</name>
</gene>
<comment type="caution">
    <text evidence="2">The sequence shown here is derived from an EMBL/GenBank/DDBJ whole genome shotgun (WGS) entry which is preliminary data.</text>
</comment>
<evidence type="ECO:0000313" key="2">
    <source>
        <dbReference type="EMBL" id="KAA0061393.1"/>
    </source>
</evidence>
<dbReference type="Proteomes" id="UP000321947">
    <property type="component" value="Unassembled WGS sequence"/>
</dbReference>
<dbReference type="EMBL" id="SSTD01009149">
    <property type="protein sequence ID" value="TYK14747.1"/>
    <property type="molecule type" value="Genomic_DNA"/>
</dbReference>
<accession>A0A5A7UZL5</accession>
<dbReference type="EMBL" id="SSTE01004817">
    <property type="protein sequence ID" value="KAA0061393.1"/>
    <property type="molecule type" value="Genomic_DNA"/>
</dbReference>
<protein>
    <submittedName>
        <fullName evidence="2">Uncharacterized protein</fullName>
    </submittedName>
</protein>
<evidence type="ECO:0000256" key="1">
    <source>
        <dbReference type="SAM" id="MobiDB-lite"/>
    </source>
</evidence>
<sequence length="69" mass="7578">MGTSIREDLKDGIIPIDEPSSSKDVLPPSAQPTLKSKSESIEFDMKVISSPVFSDGILKERMTRKRGIS</sequence>
<dbReference type="Proteomes" id="UP000321393">
    <property type="component" value="Unassembled WGS sequence"/>
</dbReference>
<evidence type="ECO:0000313" key="5">
    <source>
        <dbReference type="Proteomes" id="UP000321947"/>
    </source>
</evidence>
<feature type="compositionally biased region" description="Basic and acidic residues" evidence="1">
    <location>
        <begin position="1"/>
        <end position="11"/>
    </location>
</feature>
<proteinExistence type="predicted"/>
<evidence type="ECO:0000313" key="4">
    <source>
        <dbReference type="Proteomes" id="UP000321393"/>
    </source>
</evidence>
<evidence type="ECO:0000313" key="3">
    <source>
        <dbReference type="EMBL" id="TYK14747.1"/>
    </source>
</evidence>